<feature type="chain" id="PRO_5039460492" description="Carbohydrate-binding domain-containing protein" evidence="1">
    <location>
        <begin position="26"/>
        <end position="1142"/>
    </location>
</feature>
<protein>
    <recommendedName>
        <fullName evidence="2">Carbohydrate-binding domain-containing protein</fullName>
    </recommendedName>
</protein>
<dbReference type="Gene3D" id="2.60.40.1190">
    <property type="match status" value="1"/>
</dbReference>
<dbReference type="SUPFAM" id="SSF49344">
    <property type="entry name" value="CBD9-like"/>
    <property type="match status" value="1"/>
</dbReference>
<dbReference type="PANTHER" id="PTHR12631">
    <property type="entry name" value="ALPHA-L-IDURONIDASE"/>
    <property type="match status" value="1"/>
</dbReference>
<feature type="domain" description="Carbohydrate-binding" evidence="2">
    <location>
        <begin position="974"/>
        <end position="1141"/>
    </location>
</feature>
<comment type="caution">
    <text evidence="3">The sequence shown here is derived from an EMBL/GenBank/DDBJ whole genome shotgun (WGS) entry which is preliminary data.</text>
</comment>
<keyword evidence="1" id="KW-0732">Signal</keyword>
<reference evidence="3" key="2">
    <citation type="journal article" date="2021" name="PeerJ">
        <title>Extensive microbial diversity within the chicken gut microbiome revealed by metagenomics and culture.</title>
        <authorList>
            <person name="Gilroy R."/>
            <person name="Ravi A."/>
            <person name="Getino M."/>
            <person name="Pursley I."/>
            <person name="Horton D.L."/>
            <person name="Alikhan N.F."/>
            <person name="Baker D."/>
            <person name="Gharbi K."/>
            <person name="Hall N."/>
            <person name="Watson M."/>
            <person name="Adriaenssens E.M."/>
            <person name="Foster-Nyarko E."/>
            <person name="Jarju S."/>
            <person name="Secka A."/>
            <person name="Antonio M."/>
            <person name="Oren A."/>
            <person name="Chaudhuri R.R."/>
            <person name="La Ragione R."/>
            <person name="Hildebrand F."/>
            <person name="Pallen M.J."/>
        </authorList>
    </citation>
    <scope>NUCLEOTIDE SEQUENCE</scope>
    <source>
        <strain evidence="3">CHK181-108</strain>
    </source>
</reference>
<sequence>MKIIKRTAACITALTCLCGSLPVFAADGGEDVAYVDFTDEKTVDMTVEMGSGEPVLVDRDGRTGWQISDEAGEEAAASIYIELSDSFAGDAEDGNTFEVEIDYYDEGSALFNFLYNSWDMDRYFAGRAMTESLGANGTAADIKQWRTATFRVQDGNFKGKRDYPDMIISAGYLNRNRIDENTINEFGRTYGEGYLTNWGKSTTRDPIVIGAVRVKKLDTKNPLSVTASYDFEAYTIFNDEAAKINYSVENISGEPYDLNAKYEILYGGEVIKTKDDTLSVGAGETKELSVDMGSVDKYGELVFRATFSGNGIENVTEMPLCHAREPKEANERLGTNVHFEGSQAYPQDFDGEYELIKRAGYSSTRDTIRWYRTQTSPGVDELNPQLTKELEYQEKYGLDFLPNAAIDDTVTGDMTSPETLAKFSDHCEWLAKTYKGKSEYIQTENEWNIHAGTQFADKAEGYLPLLKATHDGLKRGDPDVKILGVCWAGYAPADFRNLFDAGCLDYMDAFSYQYYWQGRNPVDGNIFKNGEELKELLAEYGCEDMPVIMSECGWNDGFDSAVTTEDTASWHAQLILQNSAWKTYDKLYTYEFANSGEKKSYTEACFGAVESAYGTYPSKPKPAYYATAMANWALSGTEFIDALDGMENTSRLYAFRYSRDNGDDLGNNMIALWHLDGRKIVGLDLGTDKCKMYDMYGNECELSAVNGVFTVTVSERPMYLIGDFDKIEEAQPQVTVDTLEIDAAPEDSVIQTISISGADGAELVPCTSRLVADEGNTVENGTVQYTAKTPSFKLFNDRAEYDIVKDGAVIYHGDVKVNGADTITVDVEQKLLDEKYPNRWGLDIYVTNNRNSGAVNGTITFNTPSDFASLMTASFENLKSRETRRIRLFMPEIQTKEMRLLNMTVNVSGYASQDYSQRLFFTVVPYADEKPVVDGIAEKGEYNGDSWFSIKAGEPTENNSKQMYESLDGITMHMGDDDLSARATMKYDDENIWFFIDVTDDVFVNNNSDDALWNGDSVQMGIADEGDNVRSYCELTAALTPKGPQIYRHYTNNDANPVGLVTNMELAVVRDGIHTRYEIRLPWSEVLSDPSRVKAGYRPKFALLINEDDGKGRNAYLEYSNTLGALGTYKNISMFSDMILAD</sequence>
<dbReference type="GO" id="GO:0016052">
    <property type="term" value="P:carbohydrate catabolic process"/>
    <property type="evidence" value="ECO:0007669"/>
    <property type="project" value="InterPro"/>
</dbReference>
<dbReference type="InterPro" id="IPR051923">
    <property type="entry name" value="Glycosyl_Hydrolase_39"/>
</dbReference>
<dbReference type="GO" id="GO:0004553">
    <property type="term" value="F:hydrolase activity, hydrolyzing O-glycosyl compounds"/>
    <property type="evidence" value="ECO:0007669"/>
    <property type="project" value="InterPro"/>
</dbReference>
<evidence type="ECO:0000313" key="3">
    <source>
        <dbReference type="EMBL" id="HIT84524.1"/>
    </source>
</evidence>
<dbReference type="CDD" id="cd09621">
    <property type="entry name" value="CBM9_like_5"/>
    <property type="match status" value="1"/>
</dbReference>
<dbReference type="AlphaFoldDB" id="A0A9D1KP54"/>
<proteinExistence type="predicted"/>
<dbReference type="PANTHER" id="PTHR12631:SF10">
    <property type="entry name" value="BETA-XYLOSIDASE-LIKE PROTEIN-RELATED"/>
    <property type="match status" value="1"/>
</dbReference>
<dbReference type="InterPro" id="IPR017853">
    <property type="entry name" value="GH"/>
</dbReference>
<accession>A0A9D1KP54</accession>
<dbReference type="InterPro" id="IPR010502">
    <property type="entry name" value="Carb-bd_dom_fam9"/>
</dbReference>
<organism evidence="3 4">
    <name type="scientific">Candidatus Ornithomonoglobus intestinigallinarum</name>
    <dbReference type="NCBI Taxonomy" id="2840894"/>
    <lineage>
        <taxon>Bacteria</taxon>
        <taxon>Bacillati</taxon>
        <taxon>Bacillota</taxon>
        <taxon>Clostridia</taxon>
        <taxon>Candidatus Ornithomonoglobus</taxon>
    </lineage>
</organism>
<evidence type="ECO:0000256" key="1">
    <source>
        <dbReference type="SAM" id="SignalP"/>
    </source>
</evidence>
<evidence type="ECO:0000313" key="4">
    <source>
        <dbReference type="Proteomes" id="UP000824165"/>
    </source>
</evidence>
<dbReference type="Pfam" id="PF06452">
    <property type="entry name" value="CBM9_1"/>
    <property type="match status" value="1"/>
</dbReference>
<reference evidence="3" key="1">
    <citation type="submission" date="2020-10" db="EMBL/GenBank/DDBJ databases">
        <authorList>
            <person name="Gilroy R."/>
        </authorList>
    </citation>
    <scope>NUCLEOTIDE SEQUENCE</scope>
    <source>
        <strain evidence="3">CHK181-108</strain>
    </source>
</reference>
<evidence type="ECO:0000259" key="2">
    <source>
        <dbReference type="Pfam" id="PF06452"/>
    </source>
</evidence>
<dbReference type="SUPFAM" id="SSF51445">
    <property type="entry name" value="(Trans)glycosidases"/>
    <property type="match status" value="1"/>
</dbReference>
<gene>
    <name evidence="3" type="ORF">IAA60_01330</name>
</gene>
<dbReference type="Gene3D" id="3.20.20.80">
    <property type="entry name" value="Glycosidases"/>
    <property type="match status" value="1"/>
</dbReference>
<dbReference type="EMBL" id="DVLU01000010">
    <property type="protein sequence ID" value="HIT84524.1"/>
    <property type="molecule type" value="Genomic_DNA"/>
</dbReference>
<feature type="signal peptide" evidence="1">
    <location>
        <begin position="1"/>
        <end position="25"/>
    </location>
</feature>
<dbReference type="Proteomes" id="UP000824165">
    <property type="component" value="Unassembled WGS sequence"/>
</dbReference>
<name>A0A9D1KP54_9FIRM</name>
<dbReference type="GO" id="GO:0030246">
    <property type="term" value="F:carbohydrate binding"/>
    <property type="evidence" value="ECO:0007669"/>
    <property type="project" value="InterPro"/>
</dbReference>